<reference evidence="1 2" key="1">
    <citation type="submission" date="2015-01" db="EMBL/GenBank/DDBJ databases">
        <title>Evolution of Trichinella species and genotypes.</title>
        <authorList>
            <person name="Korhonen P.K."/>
            <person name="Edoardo P."/>
            <person name="Giuseppe L.R."/>
            <person name="Gasser R.B."/>
        </authorList>
    </citation>
    <scope>NUCLEOTIDE SEQUENCE [LARGE SCALE GENOMIC DNA]</scope>
    <source>
        <strain evidence="1">ISS1980</strain>
    </source>
</reference>
<evidence type="ECO:0000313" key="2">
    <source>
        <dbReference type="Proteomes" id="UP000054843"/>
    </source>
</evidence>
<dbReference type="OrthoDB" id="10390865at2759"/>
<sequence>MAGFWAHGRGFSRRLIACCALVAGKFKDFEMLSERSIAVPLLNTGRVQSQNAFCQVQFADFVESSAILFDSFSLYSILVTRWKNDETVNHPQLLSYKAFSPF</sequence>
<dbReference type="AlphaFoldDB" id="A0A0V1MVJ6"/>
<name>A0A0V1MVJ6_9BILA</name>
<organism evidence="1 2">
    <name type="scientific">Trichinella papuae</name>
    <dbReference type="NCBI Taxonomy" id="268474"/>
    <lineage>
        <taxon>Eukaryota</taxon>
        <taxon>Metazoa</taxon>
        <taxon>Ecdysozoa</taxon>
        <taxon>Nematoda</taxon>
        <taxon>Enoplea</taxon>
        <taxon>Dorylaimia</taxon>
        <taxon>Trichinellida</taxon>
        <taxon>Trichinellidae</taxon>
        <taxon>Trichinella</taxon>
    </lineage>
</organism>
<gene>
    <name evidence="1" type="ORF">T10_7136</name>
</gene>
<keyword evidence="2" id="KW-1185">Reference proteome</keyword>
<evidence type="ECO:0000313" key="1">
    <source>
        <dbReference type="EMBL" id="KRZ75587.1"/>
    </source>
</evidence>
<protein>
    <submittedName>
        <fullName evidence="1">Uncharacterized protein</fullName>
    </submittedName>
</protein>
<proteinExistence type="predicted"/>
<dbReference type="Proteomes" id="UP000054843">
    <property type="component" value="Unassembled WGS sequence"/>
</dbReference>
<accession>A0A0V1MVJ6</accession>
<comment type="caution">
    <text evidence="1">The sequence shown here is derived from an EMBL/GenBank/DDBJ whole genome shotgun (WGS) entry which is preliminary data.</text>
</comment>
<dbReference type="EMBL" id="JYDO01000036">
    <property type="protein sequence ID" value="KRZ75587.1"/>
    <property type="molecule type" value="Genomic_DNA"/>
</dbReference>